<dbReference type="EMBL" id="JH000910">
    <property type="protein sequence ID" value="EGW11894.1"/>
    <property type="molecule type" value="Genomic_DNA"/>
</dbReference>
<gene>
    <name evidence="1" type="ORF">I79_015985</name>
</gene>
<dbReference type="AlphaFoldDB" id="G3HY67"/>
<evidence type="ECO:0000313" key="1">
    <source>
        <dbReference type="EMBL" id="EGW11894.1"/>
    </source>
</evidence>
<protein>
    <submittedName>
        <fullName evidence="1">Uncharacterized protein</fullName>
    </submittedName>
</protein>
<dbReference type="InParanoid" id="G3HY67"/>
<sequence>MTTLHFYLKGQANFQGSYGRSMFETGYLLAVHCIWIFLKSIQKLLNFKNILKYILDEKIVKVLLISLTFFHNYNI</sequence>
<accession>G3HY67</accession>
<dbReference type="Proteomes" id="UP000001075">
    <property type="component" value="Unassembled WGS sequence"/>
</dbReference>
<organism evidence="1 2">
    <name type="scientific">Cricetulus griseus</name>
    <name type="common">Chinese hamster</name>
    <name type="synonym">Cricetulus barabensis griseus</name>
    <dbReference type="NCBI Taxonomy" id="10029"/>
    <lineage>
        <taxon>Eukaryota</taxon>
        <taxon>Metazoa</taxon>
        <taxon>Chordata</taxon>
        <taxon>Craniata</taxon>
        <taxon>Vertebrata</taxon>
        <taxon>Euteleostomi</taxon>
        <taxon>Mammalia</taxon>
        <taxon>Eutheria</taxon>
        <taxon>Euarchontoglires</taxon>
        <taxon>Glires</taxon>
        <taxon>Rodentia</taxon>
        <taxon>Myomorpha</taxon>
        <taxon>Muroidea</taxon>
        <taxon>Cricetidae</taxon>
        <taxon>Cricetinae</taxon>
        <taxon>Cricetulus</taxon>
    </lineage>
</organism>
<evidence type="ECO:0000313" key="2">
    <source>
        <dbReference type="Proteomes" id="UP000001075"/>
    </source>
</evidence>
<reference evidence="2" key="1">
    <citation type="journal article" date="2011" name="Nat. Biotechnol.">
        <title>The genomic sequence of the Chinese hamster ovary (CHO)-K1 cell line.</title>
        <authorList>
            <person name="Xu X."/>
            <person name="Nagarajan H."/>
            <person name="Lewis N.E."/>
            <person name="Pan S."/>
            <person name="Cai Z."/>
            <person name="Liu X."/>
            <person name="Chen W."/>
            <person name="Xie M."/>
            <person name="Wang W."/>
            <person name="Hammond S."/>
            <person name="Andersen M.R."/>
            <person name="Neff N."/>
            <person name="Passarelli B."/>
            <person name="Koh W."/>
            <person name="Fan H.C."/>
            <person name="Wang J."/>
            <person name="Gui Y."/>
            <person name="Lee K.H."/>
            <person name="Betenbaugh M.J."/>
            <person name="Quake S.R."/>
            <person name="Famili I."/>
            <person name="Palsson B.O."/>
            <person name="Wang J."/>
        </authorList>
    </citation>
    <scope>NUCLEOTIDE SEQUENCE [LARGE SCALE GENOMIC DNA]</scope>
    <source>
        <strain evidence="2">CHO K1 cell line</strain>
    </source>
</reference>
<name>G3HY67_CRIGR</name>
<proteinExistence type="predicted"/>